<protein>
    <submittedName>
        <fullName evidence="4">Alpha/beta fold hydrolase</fullName>
    </submittedName>
</protein>
<dbReference type="InterPro" id="IPR022742">
    <property type="entry name" value="Hydrolase_4"/>
</dbReference>
<dbReference type="RefSeq" id="WP_345040517.1">
    <property type="nucleotide sequence ID" value="NZ_BAABBA010000008.1"/>
</dbReference>
<proteinExistence type="inferred from homology"/>
<dbReference type="PANTHER" id="PTHR22946:SF9">
    <property type="entry name" value="POLYKETIDE TRANSFERASE AF380"/>
    <property type="match status" value="1"/>
</dbReference>
<dbReference type="InterPro" id="IPR050261">
    <property type="entry name" value="FrsA_esterase"/>
</dbReference>
<sequence>MATGPEALTFLSGGTRLAGNLYRPDRGGTTPGVVVCTGFGGTQDTPSVVAAATTFAEHGWAALTFDYRSFGRSDGRPRQVVSIRGQLADIRAAVAQLRRLPGVAADRVALWGTSLGGGHVVTVAADDPRIAAVVAQVPFNGFPRKVEGRSARSQRALLRAMAGDALRGAFRLPPGYIKAVGRPGELAVMASDEAQRTVENLASDTWENRVAPRALWSMMRYRPGSVASRLTMPLLVCVAALDRETQGEQTDQLVRAAPRVEVRTYPCSHFDMYRPDVRERVLADQVDFLSRALATA</sequence>
<dbReference type="GO" id="GO:0016787">
    <property type="term" value="F:hydrolase activity"/>
    <property type="evidence" value="ECO:0007669"/>
    <property type="project" value="UniProtKB-KW"/>
</dbReference>
<dbReference type="EMBL" id="BAABBA010000008">
    <property type="protein sequence ID" value="GAA4287625.1"/>
    <property type="molecule type" value="Genomic_DNA"/>
</dbReference>
<dbReference type="Gene3D" id="3.40.50.1820">
    <property type="entry name" value="alpha/beta hydrolase"/>
    <property type="match status" value="1"/>
</dbReference>
<organism evidence="4 5">
    <name type="scientific">Georgenia daeguensis</name>
    <dbReference type="NCBI Taxonomy" id="908355"/>
    <lineage>
        <taxon>Bacteria</taxon>
        <taxon>Bacillati</taxon>
        <taxon>Actinomycetota</taxon>
        <taxon>Actinomycetes</taxon>
        <taxon>Micrococcales</taxon>
        <taxon>Bogoriellaceae</taxon>
        <taxon>Georgenia</taxon>
    </lineage>
</organism>
<dbReference type="InterPro" id="IPR029058">
    <property type="entry name" value="AB_hydrolase_fold"/>
</dbReference>
<reference evidence="5" key="1">
    <citation type="journal article" date="2019" name="Int. J. Syst. Evol. Microbiol.">
        <title>The Global Catalogue of Microorganisms (GCM) 10K type strain sequencing project: providing services to taxonomists for standard genome sequencing and annotation.</title>
        <authorList>
            <consortium name="The Broad Institute Genomics Platform"/>
            <consortium name="The Broad Institute Genome Sequencing Center for Infectious Disease"/>
            <person name="Wu L."/>
            <person name="Ma J."/>
        </authorList>
    </citation>
    <scope>NUCLEOTIDE SEQUENCE [LARGE SCALE GENOMIC DNA]</scope>
    <source>
        <strain evidence="5">JCM 17459</strain>
    </source>
</reference>
<dbReference type="PANTHER" id="PTHR22946">
    <property type="entry name" value="DIENELACTONE HYDROLASE DOMAIN-CONTAINING PROTEIN-RELATED"/>
    <property type="match status" value="1"/>
</dbReference>
<keyword evidence="5" id="KW-1185">Reference proteome</keyword>
<dbReference type="Proteomes" id="UP001499841">
    <property type="component" value="Unassembled WGS sequence"/>
</dbReference>
<comment type="caution">
    <text evidence="4">The sequence shown here is derived from an EMBL/GenBank/DDBJ whole genome shotgun (WGS) entry which is preliminary data.</text>
</comment>
<evidence type="ECO:0000259" key="3">
    <source>
        <dbReference type="Pfam" id="PF12146"/>
    </source>
</evidence>
<name>A0ABP8EUG8_9MICO</name>
<accession>A0ABP8EUG8</accession>
<keyword evidence="2 4" id="KW-0378">Hydrolase</keyword>
<evidence type="ECO:0000256" key="2">
    <source>
        <dbReference type="ARBA" id="ARBA00022801"/>
    </source>
</evidence>
<evidence type="ECO:0000313" key="4">
    <source>
        <dbReference type="EMBL" id="GAA4287625.1"/>
    </source>
</evidence>
<comment type="similarity">
    <text evidence="1">Belongs to the AB hydrolase superfamily.</text>
</comment>
<feature type="domain" description="Serine aminopeptidase S33" evidence="3">
    <location>
        <begin position="33"/>
        <end position="266"/>
    </location>
</feature>
<gene>
    <name evidence="4" type="ORF">GCM10022262_19840</name>
</gene>
<evidence type="ECO:0000313" key="5">
    <source>
        <dbReference type="Proteomes" id="UP001499841"/>
    </source>
</evidence>
<dbReference type="SUPFAM" id="SSF53474">
    <property type="entry name" value="alpha/beta-Hydrolases"/>
    <property type="match status" value="1"/>
</dbReference>
<dbReference type="Pfam" id="PF12146">
    <property type="entry name" value="Hydrolase_4"/>
    <property type="match status" value="1"/>
</dbReference>
<evidence type="ECO:0000256" key="1">
    <source>
        <dbReference type="ARBA" id="ARBA00008645"/>
    </source>
</evidence>